<gene>
    <name evidence="6" type="ORF">METZ01_LOCUS264353</name>
</gene>
<dbReference type="InterPro" id="IPR000212">
    <property type="entry name" value="DNA_helicase_UvrD/REP"/>
</dbReference>
<keyword evidence="3" id="KW-0347">Helicase</keyword>
<reference evidence="6" key="1">
    <citation type="submission" date="2018-05" db="EMBL/GenBank/DDBJ databases">
        <authorList>
            <person name="Lanie J.A."/>
            <person name="Ng W.-L."/>
            <person name="Kazmierczak K.M."/>
            <person name="Andrzejewski T.M."/>
            <person name="Davidsen T.M."/>
            <person name="Wayne K.J."/>
            <person name="Tettelin H."/>
            <person name="Glass J.I."/>
            <person name="Rusch D."/>
            <person name="Podicherti R."/>
            <person name="Tsui H.-C.T."/>
            <person name="Winkler M.E."/>
        </authorList>
    </citation>
    <scope>NUCLEOTIDE SEQUENCE</scope>
</reference>
<keyword evidence="2" id="KW-0378">Hydrolase</keyword>
<proteinExistence type="predicted"/>
<protein>
    <recommendedName>
        <fullName evidence="5">UvrD-like helicase ATP-binding domain-containing protein</fullName>
    </recommendedName>
</protein>
<dbReference type="InterPro" id="IPR014016">
    <property type="entry name" value="UvrD-like_ATP-bd"/>
</dbReference>
<dbReference type="InterPro" id="IPR027417">
    <property type="entry name" value="P-loop_NTPase"/>
</dbReference>
<name>A0A382JIH7_9ZZZZ</name>
<dbReference type="EMBL" id="UINC01074377">
    <property type="protein sequence ID" value="SVC11499.1"/>
    <property type="molecule type" value="Genomic_DNA"/>
</dbReference>
<sequence length="257" mass="28931">VQAPAGSGKTELLIQRFLKLLGGVEYPEQILSITFTRKAAGEMKTRILDALRSGLNENPPDSAHQRQTWELARLALKKDRACNWRLLDNPKQLKVLTIDSFCAGIIKQMPILSWMGGPLETCENARDLYRDTANLLLAKVEGNDETGNRVRTILKHLGNSKAAFLNRVNLLLQKRDQWMIPFFDKFEITEDNRKSLQEIYSNLIEAILMELHSVIPDKLLSLPSLASFAGNNITRENPQHPVAILAQINRLPAPCIA</sequence>
<dbReference type="PANTHER" id="PTHR11070:SF2">
    <property type="entry name" value="ATP-DEPENDENT DNA HELICASE SRS2"/>
    <property type="match status" value="1"/>
</dbReference>
<dbReference type="AlphaFoldDB" id="A0A382JIH7"/>
<dbReference type="GO" id="GO:0005524">
    <property type="term" value="F:ATP binding"/>
    <property type="evidence" value="ECO:0007669"/>
    <property type="project" value="UniProtKB-KW"/>
</dbReference>
<dbReference type="GO" id="GO:0000725">
    <property type="term" value="P:recombinational repair"/>
    <property type="evidence" value="ECO:0007669"/>
    <property type="project" value="TreeGrafter"/>
</dbReference>
<dbReference type="GO" id="GO:0003677">
    <property type="term" value="F:DNA binding"/>
    <property type="evidence" value="ECO:0007669"/>
    <property type="project" value="InterPro"/>
</dbReference>
<evidence type="ECO:0000313" key="6">
    <source>
        <dbReference type="EMBL" id="SVC11499.1"/>
    </source>
</evidence>
<organism evidence="6">
    <name type="scientific">marine metagenome</name>
    <dbReference type="NCBI Taxonomy" id="408172"/>
    <lineage>
        <taxon>unclassified sequences</taxon>
        <taxon>metagenomes</taxon>
        <taxon>ecological metagenomes</taxon>
    </lineage>
</organism>
<dbReference type="PANTHER" id="PTHR11070">
    <property type="entry name" value="UVRD / RECB / PCRA DNA HELICASE FAMILY MEMBER"/>
    <property type="match status" value="1"/>
</dbReference>
<dbReference type="PROSITE" id="PS51198">
    <property type="entry name" value="UVRD_HELICASE_ATP_BIND"/>
    <property type="match status" value="1"/>
</dbReference>
<dbReference type="GO" id="GO:0016787">
    <property type="term" value="F:hydrolase activity"/>
    <property type="evidence" value="ECO:0007669"/>
    <property type="project" value="UniProtKB-KW"/>
</dbReference>
<dbReference type="Gene3D" id="3.40.50.300">
    <property type="entry name" value="P-loop containing nucleotide triphosphate hydrolases"/>
    <property type="match status" value="1"/>
</dbReference>
<accession>A0A382JIH7</accession>
<keyword evidence="4" id="KW-0067">ATP-binding</keyword>
<dbReference type="Pfam" id="PF00580">
    <property type="entry name" value="UvrD-helicase"/>
    <property type="match status" value="1"/>
</dbReference>
<feature type="non-terminal residue" evidence="6">
    <location>
        <position position="1"/>
    </location>
</feature>
<evidence type="ECO:0000256" key="3">
    <source>
        <dbReference type="ARBA" id="ARBA00022806"/>
    </source>
</evidence>
<feature type="domain" description="UvrD-like helicase ATP-binding" evidence="5">
    <location>
        <begin position="1"/>
        <end position="257"/>
    </location>
</feature>
<keyword evidence="1" id="KW-0547">Nucleotide-binding</keyword>
<dbReference type="GO" id="GO:0033202">
    <property type="term" value="C:DNA helicase complex"/>
    <property type="evidence" value="ECO:0007669"/>
    <property type="project" value="TreeGrafter"/>
</dbReference>
<evidence type="ECO:0000259" key="5">
    <source>
        <dbReference type="PROSITE" id="PS51198"/>
    </source>
</evidence>
<evidence type="ECO:0000256" key="1">
    <source>
        <dbReference type="ARBA" id="ARBA00022741"/>
    </source>
</evidence>
<evidence type="ECO:0000256" key="2">
    <source>
        <dbReference type="ARBA" id="ARBA00022801"/>
    </source>
</evidence>
<dbReference type="GO" id="GO:0043138">
    <property type="term" value="F:3'-5' DNA helicase activity"/>
    <property type="evidence" value="ECO:0007669"/>
    <property type="project" value="TreeGrafter"/>
</dbReference>
<evidence type="ECO:0000256" key="4">
    <source>
        <dbReference type="ARBA" id="ARBA00022840"/>
    </source>
</evidence>
<dbReference type="GO" id="GO:0005829">
    <property type="term" value="C:cytosol"/>
    <property type="evidence" value="ECO:0007669"/>
    <property type="project" value="TreeGrafter"/>
</dbReference>
<feature type="non-terminal residue" evidence="6">
    <location>
        <position position="257"/>
    </location>
</feature>
<dbReference type="SUPFAM" id="SSF52540">
    <property type="entry name" value="P-loop containing nucleoside triphosphate hydrolases"/>
    <property type="match status" value="1"/>
</dbReference>